<dbReference type="RefSeq" id="XP_016254898.1">
    <property type="nucleotide sequence ID" value="XM_016387970.1"/>
</dbReference>
<dbReference type="HOGENOM" id="CLU_2277191_0_0_1"/>
<sequence length="102" mass="11423">MATYVPGYCTILCVPVGALVASLCRQETRGRSMSKGRPSRRVVGRVTSGRAPRTLEGQVDSVLSLSSICMKKHEVVVVVVRRRWDRDDYIATCCNRERKIPQ</sequence>
<dbReference type="GeneID" id="27340640"/>
<dbReference type="Proteomes" id="UP000054466">
    <property type="component" value="Unassembled WGS sequence"/>
</dbReference>
<dbReference type="VEuPathDB" id="FungiDB:PV07_01446"/>
<evidence type="ECO:0000313" key="1">
    <source>
        <dbReference type="EMBL" id="KIW34682.1"/>
    </source>
</evidence>
<gene>
    <name evidence="1" type="ORF">PV07_01446</name>
</gene>
<reference evidence="1 2" key="1">
    <citation type="submission" date="2015-01" db="EMBL/GenBank/DDBJ databases">
        <title>The Genome Sequence of Cladophialophora immunda CBS83496.</title>
        <authorList>
            <consortium name="The Broad Institute Genomics Platform"/>
            <person name="Cuomo C."/>
            <person name="de Hoog S."/>
            <person name="Gorbushina A."/>
            <person name="Stielow B."/>
            <person name="Teixiera M."/>
            <person name="Abouelleil A."/>
            <person name="Chapman S.B."/>
            <person name="Priest M."/>
            <person name="Young S.K."/>
            <person name="Wortman J."/>
            <person name="Nusbaum C."/>
            <person name="Birren B."/>
        </authorList>
    </citation>
    <scope>NUCLEOTIDE SEQUENCE [LARGE SCALE GENOMIC DNA]</scope>
    <source>
        <strain evidence="1 2">CBS 83496</strain>
    </source>
</reference>
<keyword evidence="2" id="KW-1185">Reference proteome</keyword>
<dbReference type="EMBL" id="KN847040">
    <property type="protein sequence ID" value="KIW34682.1"/>
    <property type="molecule type" value="Genomic_DNA"/>
</dbReference>
<organism evidence="1 2">
    <name type="scientific">Cladophialophora immunda</name>
    <dbReference type="NCBI Taxonomy" id="569365"/>
    <lineage>
        <taxon>Eukaryota</taxon>
        <taxon>Fungi</taxon>
        <taxon>Dikarya</taxon>
        <taxon>Ascomycota</taxon>
        <taxon>Pezizomycotina</taxon>
        <taxon>Eurotiomycetes</taxon>
        <taxon>Chaetothyriomycetidae</taxon>
        <taxon>Chaetothyriales</taxon>
        <taxon>Herpotrichiellaceae</taxon>
        <taxon>Cladophialophora</taxon>
    </lineage>
</organism>
<protein>
    <submittedName>
        <fullName evidence="1">Uncharacterized protein</fullName>
    </submittedName>
</protein>
<evidence type="ECO:0000313" key="2">
    <source>
        <dbReference type="Proteomes" id="UP000054466"/>
    </source>
</evidence>
<proteinExistence type="predicted"/>
<name>A0A0D2BAT4_9EURO</name>
<accession>A0A0D2BAT4</accession>
<dbReference type="AlphaFoldDB" id="A0A0D2BAT4"/>